<reference evidence="1 2" key="1">
    <citation type="journal article" date="2015" name="Nature">
        <title>rRNA introns, odd ribosomes, and small enigmatic genomes across a large radiation of phyla.</title>
        <authorList>
            <person name="Brown C.T."/>
            <person name="Hug L.A."/>
            <person name="Thomas B.C."/>
            <person name="Sharon I."/>
            <person name="Castelle C.J."/>
            <person name="Singh A."/>
            <person name="Wilkins M.J."/>
            <person name="Williams K.H."/>
            <person name="Banfield J.F."/>
        </authorList>
    </citation>
    <scope>NUCLEOTIDE SEQUENCE [LARGE SCALE GENOMIC DNA]</scope>
</reference>
<comment type="caution">
    <text evidence="1">The sequence shown here is derived from an EMBL/GenBank/DDBJ whole genome shotgun (WGS) entry which is preliminary data.</text>
</comment>
<dbReference type="EMBL" id="LCCN01000026">
    <property type="protein sequence ID" value="KKS30943.1"/>
    <property type="molecule type" value="Genomic_DNA"/>
</dbReference>
<name>A0A0G1B058_9BACT</name>
<protein>
    <submittedName>
        <fullName evidence="1">Uncharacterized protein</fullName>
    </submittedName>
</protein>
<evidence type="ECO:0000313" key="1">
    <source>
        <dbReference type="EMBL" id="KKS30943.1"/>
    </source>
</evidence>
<dbReference type="STRING" id="1618356.UU93_C0026G0004"/>
<gene>
    <name evidence="1" type="ORF">UU93_C0026G0004</name>
</gene>
<proteinExistence type="predicted"/>
<dbReference type="Proteomes" id="UP000034160">
    <property type="component" value="Unassembled WGS sequence"/>
</dbReference>
<organism evidence="1 2">
    <name type="scientific">Candidatus Amesbacteria bacterium GW2011_GWA2_42_12</name>
    <dbReference type="NCBI Taxonomy" id="1618356"/>
    <lineage>
        <taxon>Bacteria</taxon>
        <taxon>Candidatus Amesiibacteriota</taxon>
    </lineage>
</organism>
<evidence type="ECO:0000313" key="2">
    <source>
        <dbReference type="Proteomes" id="UP000034160"/>
    </source>
</evidence>
<dbReference type="AlphaFoldDB" id="A0A0G1B058"/>
<sequence>MEKTIEKIAEEERSLTDNEISKLIEYICFAVRERQKVTKDRNFLVIHKHFLAPSVGLHNLPLDDIDSEYQYYTSFIKDFSDVLIKGTITDSYAKRLKLYYPKGFS</sequence>
<accession>A0A0G1B058</accession>